<accession>A0A9K3CV45</accession>
<dbReference type="GO" id="GO:0000981">
    <property type="term" value="F:DNA-binding transcription factor activity, RNA polymerase II-specific"/>
    <property type="evidence" value="ECO:0007669"/>
    <property type="project" value="TreeGrafter"/>
</dbReference>
<feature type="region of interest" description="Disordered" evidence="6">
    <location>
        <begin position="26"/>
        <end position="62"/>
    </location>
</feature>
<keyword evidence="9" id="KW-1185">Reference proteome</keyword>
<evidence type="ECO:0000256" key="2">
    <source>
        <dbReference type="ARBA" id="ARBA00023015"/>
    </source>
</evidence>
<dbReference type="SUPFAM" id="SSF46785">
    <property type="entry name" value="Winged helix' DNA-binding domain"/>
    <property type="match status" value="2"/>
</dbReference>
<dbReference type="PANTHER" id="PTHR12081">
    <property type="entry name" value="TRANSCRIPTION FACTOR E2F"/>
    <property type="match status" value="1"/>
</dbReference>
<keyword evidence="4 5" id="KW-0804">Transcription</keyword>
<gene>
    <name evidence="8" type="ORF">KIPB_003870</name>
</gene>
<evidence type="ECO:0000256" key="6">
    <source>
        <dbReference type="SAM" id="MobiDB-lite"/>
    </source>
</evidence>
<reference evidence="8 9" key="1">
    <citation type="journal article" date="2018" name="PLoS ONE">
        <title>The draft genome of Kipferlia bialata reveals reductive genome evolution in fornicate parasites.</title>
        <authorList>
            <person name="Tanifuji G."/>
            <person name="Takabayashi S."/>
            <person name="Kume K."/>
            <person name="Takagi M."/>
            <person name="Nakayama T."/>
            <person name="Kamikawa R."/>
            <person name="Inagaki Y."/>
            <person name="Hashimoto T."/>
        </authorList>
    </citation>
    <scope>NUCLEOTIDE SEQUENCE [LARGE SCALE GENOMIC DNA]</scope>
    <source>
        <strain evidence="8">NY0173</strain>
    </source>
</reference>
<dbReference type="Gene3D" id="1.10.10.10">
    <property type="entry name" value="Winged helix-like DNA-binding domain superfamily/Winged helix DNA-binding domain"/>
    <property type="match status" value="2"/>
</dbReference>
<dbReference type="EMBL" id="BDIP01000779">
    <property type="protein sequence ID" value="GIQ82690.1"/>
    <property type="molecule type" value="Genomic_DNA"/>
</dbReference>
<evidence type="ECO:0000313" key="9">
    <source>
        <dbReference type="Proteomes" id="UP000265618"/>
    </source>
</evidence>
<evidence type="ECO:0000313" key="8">
    <source>
        <dbReference type="EMBL" id="GIQ82690.1"/>
    </source>
</evidence>
<sequence>MSPVVSETAGCDSAVSGGTALSGTVTSTVTSAGSPPCTPVHDTRAVSSQPAPASVSMSPTDGAASASTGTSLFYLTRCFLKDIVGDNPSTLTVMSVAAKLGCEKRRVYDLLNIGEALGIVEHFQRSTYRWVGSRNLRSRVVSRALESQGKVALIQAKSKGKSAYSPALQTTISPLRALATVAHASPSFSGFVSRSSCGRLADLSSAMVHVLISSPHALSLEAIDSQIGNRTRQSGDKDFRTVQRRLYDVANVLVALDLVQKKRGPTTLARRSQTVYQWVSAGVPDETTIRTRHDAMCKERASKAGIPKHDGFDAGAAFSDGDDDCDSLAKVLVDLGTVSEPPMGFCRDRSKERERIEALNRKARARSAPTTPSEREVVEFSFGGSLLSSHSPLLTHVSGHGLTPKTAPNRTVPFKDLSRALSSPAVLPVPRLPVQVVRITPVEPKAPAFVPASTPCVSMSKHPMPQPEVDTVRVGSPRVLDAATPRVVCRPALQALRQPLSVRQPPVSTVTAGGHSLPPVRRMCQVLAPRPTHNDENNPQQSMAPASPRMKRERVVQVRLQ</sequence>
<dbReference type="InterPro" id="IPR015633">
    <property type="entry name" value="E2F"/>
</dbReference>
<keyword evidence="5" id="KW-0539">Nucleus</keyword>
<evidence type="ECO:0000256" key="4">
    <source>
        <dbReference type="ARBA" id="ARBA00023163"/>
    </source>
</evidence>
<evidence type="ECO:0000256" key="1">
    <source>
        <dbReference type="ARBA" id="ARBA00010940"/>
    </source>
</evidence>
<name>A0A9K3CV45_9EUKA</name>
<evidence type="ECO:0000256" key="5">
    <source>
        <dbReference type="RuleBase" id="RU003796"/>
    </source>
</evidence>
<dbReference type="OrthoDB" id="1743261at2759"/>
<dbReference type="Pfam" id="PF02319">
    <property type="entry name" value="WHD_E2F_TDP"/>
    <property type="match status" value="2"/>
</dbReference>
<keyword evidence="3 5" id="KW-0238">DNA-binding</keyword>
<proteinExistence type="inferred from homology"/>
<dbReference type="SMART" id="SM01372">
    <property type="entry name" value="E2F_TDP"/>
    <property type="match status" value="2"/>
</dbReference>
<feature type="domain" description="E2F/DP family winged-helix DNA-binding" evidence="7">
    <location>
        <begin position="67"/>
        <end position="132"/>
    </location>
</feature>
<dbReference type="InterPro" id="IPR036388">
    <property type="entry name" value="WH-like_DNA-bd_sf"/>
</dbReference>
<dbReference type="GO" id="GO:0000978">
    <property type="term" value="F:RNA polymerase II cis-regulatory region sequence-specific DNA binding"/>
    <property type="evidence" value="ECO:0007669"/>
    <property type="project" value="InterPro"/>
</dbReference>
<evidence type="ECO:0000256" key="3">
    <source>
        <dbReference type="ARBA" id="ARBA00023125"/>
    </source>
</evidence>
<feature type="domain" description="E2F/DP family winged-helix DNA-binding" evidence="7">
    <location>
        <begin position="195"/>
        <end position="280"/>
    </location>
</feature>
<dbReference type="AlphaFoldDB" id="A0A9K3CV45"/>
<comment type="caution">
    <text evidence="8">The sequence shown here is derived from an EMBL/GenBank/DDBJ whole genome shotgun (WGS) entry which is preliminary data.</text>
</comment>
<keyword evidence="2 5" id="KW-0805">Transcription regulation</keyword>
<dbReference type="InterPro" id="IPR036390">
    <property type="entry name" value="WH_DNA-bd_sf"/>
</dbReference>
<organism evidence="8 9">
    <name type="scientific">Kipferlia bialata</name>
    <dbReference type="NCBI Taxonomy" id="797122"/>
    <lineage>
        <taxon>Eukaryota</taxon>
        <taxon>Metamonada</taxon>
        <taxon>Carpediemonas-like organisms</taxon>
        <taxon>Kipferlia</taxon>
    </lineage>
</organism>
<comment type="subcellular location">
    <subcellularLocation>
        <location evidence="5">Nucleus</location>
    </subcellularLocation>
</comment>
<feature type="region of interest" description="Disordered" evidence="6">
    <location>
        <begin position="529"/>
        <end position="561"/>
    </location>
</feature>
<comment type="similarity">
    <text evidence="1 5">Belongs to the E2F/DP family.</text>
</comment>
<evidence type="ECO:0000259" key="7">
    <source>
        <dbReference type="SMART" id="SM01372"/>
    </source>
</evidence>
<feature type="compositionally biased region" description="Low complexity" evidence="6">
    <location>
        <begin position="45"/>
        <end position="59"/>
    </location>
</feature>
<dbReference type="InterPro" id="IPR003316">
    <property type="entry name" value="E2F_WHTH_DNA-bd_dom"/>
</dbReference>
<dbReference type="GO" id="GO:0090575">
    <property type="term" value="C:RNA polymerase II transcription regulator complex"/>
    <property type="evidence" value="ECO:0007669"/>
    <property type="project" value="TreeGrafter"/>
</dbReference>
<dbReference type="PANTHER" id="PTHR12081:SF7">
    <property type="entry name" value="TRANSCRIPTION FACTOR EFL-3"/>
    <property type="match status" value="1"/>
</dbReference>
<protein>
    <submittedName>
        <fullName evidence="8">E2F family protein</fullName>
    </submittedName>
</protein>
<dbReference type="Proteomes" id="UP000265618">
    <property type="component" value="Unassembled WGS sequence"/>
</dbReference>